<dbReference type="EMBL" id="CAMGYJ010000007">
    <property type="protein sequence ID" value="CAI0441786.1"/>
    <property type="molecule type" value="Genomic_DNA"/>
</dbReference>
<keyword evidence="1" id="KW-0862">Zinc</keyword>
<dbReference type="InterPro" id="IPR000315">
    <property type="entry name" value="Znf_B-box"/>
</dbReference>
<keyword evidence="4" id="KW-1185">Reference proteome</keyword>
<evidence type="ECO:0000313" key="4">
    <source>
        <dbReference type="Proteomes" id="UP001154282"/>
    </source>
</evidence>
<sequence length="160" mass="18537">MAGRKRNRDEKEKQWVEALLTTELFDVCAIHEKLWKNERKFFCLDCHGVFCKYCLESHSCSNRHLTIYKNSHQNVVYVSETKKYFDCSRIQTYKINGEQSVHLNPKPSTKNPVHGDANPLTKTKSGRPCEVCGKSMNDKHNRYCSIACKVKIPLFSLPPI</sequence>
<comment type="caution">
    <text evidence="3">The sequence shown here is derived from an EMBL/GenBank/DDBJ whole genome shotgun (WGS) entry which is preliminary data.</text>
</comment>
<dbReference type="PROSITE" id="PS50119">
    <property type="entry name" value="ZF_BBOX"/>
    <property type="match status" value="1"/>
</dbReference>
<dbReference type="Proteomes" id="UP001154282">
    <property type="component" value="Unassembled WGS sequence"/>
</dbReference>
<keyword evidence="1" id="KW-0479">Metal-binding</keyword>
<dbReference type="AlphaFoldDB" id="A0AAV0M5I9"/>
<evidence type="ECO:0000256" key="1">
    <source>
        <dbReference type="PROSITE-ProRule" id="PRU00024"/>
    </source>
</evidence>
<organism evidence="3 4">
    <name type="scientific">Linum tenue</name>
    <dbReference type="NCBI Taxonomy" id="586396"/>
    <lineage>
        <taxon>Eukaryota</taxon>
        <taxon>Viridiplantae</taxon>
        <taxon>Streptophyta</taxon>
        <taxon>Embryophyta</taxon>
        <taxon>Tracheophyta</taxon>
        <taxon>Spermatophyta</taxon>
        <taxon>Magnoliopsida</taxon>
        <taxon>eudicotyledons</taxon>
        <taxon>Gunneridae</taxon>
        <taxon>Pentapetalae</taxon>
        <taxon>rosids</taxon>
        <taxon>fabids</taxon>
        <taxon>Malpighiales</taxon>
        <taxon>Linaceae</taxon>
        <taxon>Linum</taxon>
    </lineage>
</organism>
<dbReference type="GO" id="GO:0008270">
    <property type="term" value="F:zinc ion binding"/>
    <property type="evidence" value="ECO:0007669"/>
    <property type="project" value="UniProtKB-KW"/>
</dbReference>
<dbReference type="PANTHER" id="PTHR31065:SF41">
    <property type="entry name" value="PLATZ TRANSCRIPTION FACTOR FAMILY PROTEIN"/>
    <property type="match status" value="1"/>
</dbReference>
<name>A0AAV0M5I9_9ROSI</name>
<proteinExistence type="predicted"/>
<accession>A0AAV0M5I9</accession>
<feature type="domain" description="B box-type" evidence="2">
    <location>
        <begin position="23"/>
        <end position="64"/>
    </location>
</feature>
<evidence type="ECO:0000259" key="2">
    <source>
        <dbReference type="PROSITE" id="PS50119"/>
    </source>
</evidence>
<evidence type="ECO:0000313" key="3">
    <source>
        <dbReference type="EMBL" id="CAI0441786.1"/>
    </source>
</evidence>
<dbReference type="InterPro" id="IPR006734">
    <property type="entry name" value="PLATZ"/>
</dbReference>
<reference evidence="3" key="1">
    <citation type="submission" date="2022-08" db="EMBL/GenBank/DDBJ databases">
        <authorList>
            <person name="Gutierrez-Valencia J."/>
        </authorList>
    </citation>
    <scope>NUCLEOTIDE SEQUENCE</scope>
</reference>
<gene>
    <name evidence="3" type="ORF">LITE_LOCUS27020</name>
</gene>
<dbReference type="Pfam" id="PF04640">
    <property type="entry name" value="PLATZ"/>
    <property type="match status" value="1"/>
</dbReference>
<keyword evidence="1" id="KW-0863">Zinc-finger</keyword>
<dbReference type="PANTHER" id="PTHR31065">
    <property type="entry name" value="PLATZ TRANSCRIPTION FACTOR FAMILY PROTEIN"/>
    <property type="match status" value="1"/>
</dbReference>
<protein>
    <recommendedName>
        <fullName evidence="2">B box-type domain-containing protein</fullName>
    </recommendedName>
</protein>